<accession>H0ENZ9</accession>
<evidence type="ECO:0000313" key="2">
    <source>
        <dbReference type="Proteomes" id="UP000005446"/>
    </source>
</evidence>
<dbReference type="HOGENOM" id="CLU_3068856_0_0_1"/>
<dbReference type="AlphaFoldDB" id="H0ENZ9"/>
<proteinExistence type="predicted"/>
<dbReference type="Proteomes" id="UP000005446">
    <property type="component" value="Unassembled WGS sequence"/>
</dbReference>
<gene>
    <name evidence="1" type="ORF">M7I_4364</name>
</gene>
<evidence type="ECO:0000313" key="1">
    <source>
        <dbReference type="EMBL" id="EHK99688.1"/>
    </source>
</evidence>
<reference evidence="1 2" key="1">
    <citation type="journal article" date="2012" name="Eukaryot. Cell">
        <title>Genome sequence of the fungus Glarea lozoyensis: the first genome sequence of a species from the Helotiaceae family.</title>
        <authorList>
            <person name="Youssar L."/>
            <person name="Gruening B.A."/>
            <person name="Erxleben A."/>
            <person name="Guenther S."/>
            <person name="Huettel W."/>
        </authorList>
    </citation>
    <scope>NUCLEOTIDE SEQUENCE [LARGE SCALE GENOMIC DNA]</scope>
    <source>
        <strain evidence="2">ATCC 74030 / MF5533</strain>
    </source>
</reference>
<protein>
    <submittedName>
        <fullName evidence="1">Uncharacterized protein</fullName>
    </submittedName>
</protein>
<dbReference type="EMBL" id="AGUE01000108">
    <property type="protein sequence ID" value="EHK99688.1"/>
    <property type="molecule type" value="Genomic_DNA"/>
</dbReference>
<name>H0ENZ9_GLAL7</name>
<keyword evidence="2" id="KW-1185">Reference proteome</keyword>
<organism evidence="1 2">
    <name type="scientific">Glarea lozoyensis (strain ATCC 74030 / MF5533)</name>
    <dbReference type="NCBI Taxonomy" id="1104152"/>
    <lineage>
        <taxon>Eukaryota</taxon>
        <taxon>Fungi</taxon>
        <taxon>Dikarya</taxon>
        <taxon>Ascomycota</taxon>
        <taxon>Pezizomycotina</taxon>
        <taxon>Leotiomycetes</taxon>
        <taxon>Helotiales</taxon>
        <taxon>Helotiaceae</taxon>
        <taxon>Glarea</taxon>
    </lineage>
</organism>
<dbReference type="InParanoid" id="H0ENZ9"/>
<sequence>MLFRANEIFIQLRIRPTVSFRMVVLGSGMIILVGEGDGQTPETLEVVAACSIL</sequence>
<comment type="caution">
    <text evidence="1">The sequence shown here is derived from an EMBL/GenBank/DDBJ whole genome shotgun (WGS) entry which is preliminary data.</text>
</comment>